<gene>
    <name evidence="2" type="ORF">JI435_050300</name>
</gene>
<reference evidence="3" key="1">
    <citation type="journal article" date="2021" name="BMC Genomics">
        <title>Chromosome-level genome assembly and manually-curated proteome of model necrotroph Parastagonospora nodorum Sn15 reveals a genome-wide trove of candidate effector homologs, and redundancy of virulence-related functions within an accessory chromosome.</title>
        <authorList>
            <person name="Bertazzoni S."/>
            <person name="Jones D.A.B."/>
            <person name="Phan H.T."/>
            <person name="Tan K.-C."/>
            <person name="Hane J.K."/>
        </authorList>
    </citation>
    <scope>NUCLEOTIDE SEQUENCE [LARGE SCALE GENOMIC DNA]</scope>
    <source>
        <strain evidence="3">SN15 / ATCC MYA-4574 / FGSC 10173)</strain>
    </source>
</reference>
<feature type="chain" id="PRO_5034143314" description="WAP domain-containing protein" evidence="1">
    <location>
        <begin position="20"/>
        <end position="114"/>
    </location>
</feature>
<dbReference type="AlphaFoldDB" id="A0A7U2FB66"/>
<evidence type="ECO:0000256" key="1">
    <source>
        <dbReference type="SAM" id="SignalP"/>
    </source>
</evidence>
<sequence length="114" mass="11868">MQLTHILSTVLLSLSMAAAAPAPQESYVPPGFAPNPPLAARAPQESYVPPAFAPNPPLAARAPQKSLLSSPVVLPDIPLAARQKCLHQTPQPCSSNEQCANGGCTTSGVCYYNC</sequence>
<protein>
    <recommendedName>
        <fullName evidence="4">WAP domain-containing protein</fullName>
    </recommendedName>
</protein>
<feature type="signal peptide" evidence="1">
    <location>
        <begin position="1"/>
        <end position="19"/>
    </location>
</feature>
<keyword evidence="3" id="KW-1185">Reference proteome</keyword>
<name>A0A7U2FB66_PHANO</name>
<accession>A0A7U2FB66</accession>
<dbReference type="EMBL" id="CP069035">
    <property type="protein sequence ID" value="QRD02056.1"/>
    <property type="molecule type" value="Genomic_DNA"/>
</dbReference>
<keyword evidence="1" id="KW-0732">Signal</keyword>
<organism evidence="2 3">
    <name type="scientific">Phaeosphaeria nodorum (strain SN15 / ATCC MYA-4574 / FGSC 10173)</name>
    <name type="common">Glume blotch fungus</name>
    <name type="synonym">Parastagonospora nodorum</name>
    <dbReference type="NCBI Taxonomy" id="321614"/>
    <lineage>
        <taxon>Eukaryota</taxon>
        <taxon>Fungi</taxon>
        <taxon>Dikarya</taxon>
        <taxon>Ascomycota</taxon>
        <taxon>Pezizomycotina</taxon>
        <taxon>Dothideomycetes</taxon>
        <taxon>Pleosporomycetidae</taxon>
        <taxon>Pleosporales</taxon>
        <taxon>Pleosporineae</taxon>
        <taxon>Phaeosphaeriaceae</taxon>
        <taxon>Parastagonospora</taxon>
    </lineage>
</organism>
<evidence type="ECO:0000313" key="2">
    <source>
        <dbReference type="EMBL" id="QRD02056.1"/>
    </source>
</evidence>
<dbReference type="Proteomes" id="UP000663193">
    <property type="component" value="Chromosome 13"/>
</dbReference>
<dbReference type="RefSeq" id="XP_001795441.1">
    <property type="nucleotide sequence ID" value="XM_001795389.1"/>
</dbReference>
<proteinExistence type="predicted"/>
<dbReference type="KEGG" id="pno:SNOG_05030"/>
<evidence type="ECO:0008006" key="4">
    <source>
        <dbReference type="Google" id="ProtNLM"/>
    </source>
</evidence>
<dbReference type="VEuPathDB" id="FungiDB:JI435_050300"/>
<evidence type="ECO:0000313" key="3">
    <source>
        <dbReference type="Proteomes" id="UP000663193"/>
    </source>
</evidence>